<evidence type="ECO:0008006" key="3">
    <source>
        <dbReference type="Google" id="ProtNLM"/>
    </source>
</evidence>
<evidence type="ECO:0000313" key="2">
    <source>
        <dbReference type="Proteomes" id="UP000055136"/>
    </source>
</evidence>
<dbReference type="Gene3D" id="1.25.40.10">
    <property type="entry name" value="Tetratricopeptide repeat domain"/>
    <property type="match status" value="4"/>
</dbReference>
<proteinExistence type="predicted"/>
<sequence length="944" mass="107733">MKPRALVALPLALVIAGCSTSGSDTLGSLKGKSIEIKKDAPVTASVDDAIKAYEELIQKSGDAELSEKALRRLGDLEMQRIDRLYEEGDGEHVTPESYAKAIDAYQTLLTRYPRYYDRDIIIYQLARAYEHSGRLDKAVKALKIFARDYPNSERADEVGFRLGELLFQEGRYDDAEIAYAGIVGRGQVNNRFYEQALFKYAWSIYKQDRCRASLDPFFTVLDLKLSRNITPAELAEMAYLSRSDVELINDSFRAVTLCISMQGDRDALTNYLRGKSARVYEFIVYQKLAELYLKQERPLAAAAIYSSYFDRSPWHPYALILHDKAIDIYTTQKSKQEIVAAKKEFVRRYDILSEHLDKTVHNDYYRYLLKSDNQSQSRIRARLKVHLLDTAQYHHAKAQQTDNLLDFQEAADWYRLYLAHFPRGEDAAHINFLLAEALFEDKLYGEAAREFERTAYEYGTHDDAAEAGYAALVAYTEQDKLLTGPDKKAWGQSALQSALSFAKVFSKDPRAPAVLAKAAHELYEGRHYSDAVMAAETILNRYPKSDADIRRTALVVLANTQFEMQNFEIAELFYLELRLLIGEDDPLQEEVRERLAASIYKQAEHFRARGAVTSAIEEFKRLIETVPNASIRATTEFDIATTHIILDQWQQAADALEAFKRNHPKHALINDVEEKLAVAYMRLEDPLRAAEALRDIVDNAASPEAKREALWQAAELYEEAGDRHKAATTYNAYAEMFPSPLEPAIEALYKAGLMHKAVGRDNYYRIQLEKIYEADHSGGPQRTHRTRYLAAQAAFVLAEPHYERYAKIELVEPIRTNMQLKNQLMKQALEAYNKAAELGVAEYTTAATFRIADMYADFSRKLFDSDRPTNLDDEEMEQYELMLEEQAFPFEEQAIELHETNIARMTDGAIYNDWIERSIGALAKLVPARYARNETHDLAATTAN</sequence>
<organism evidence="1 2">
    <name type="scientific">Candidatus Tenderia electrophaga</name>
    <dbReference type="NCBI Taxonomy" id="1748243"/>
    <lineage>
        <taxon>Bacteria</taxon>
        <taxon>Pseudomonadati</taxon>
        <taxon>Pseudomonadota</taxon>
        <taxon>Gammaproteobacteria</taxon>
        <taxon>Candidatus Tenderiales</taxon>
        <taxon>Candidatus Tenderiaceae</taxon>
        <taxon>Candidatus Tenderia</taxon>
    </lineage>
</organism>
<dbReference type="SUPFAM" id="SSF48452">
    <property type="entry name" value="TPR-like"/>
    <property type="match status" value="3"/>
</dbReference>
<gene>
    <name evidence="1" type="ORF">Tel_14000</name>
</gene>
<dbReference type="Proteomes" id="UP000055136">
    <property type="component" value="Chromosome"/>
</dbReference>
<dbReference type="EMBL" id="CP013099">
    <property type="protein sequence ID" value="ALP54158.1"/>
    <property type="molecule type" value="Genomic_DNA"/>
</dbReference>
<protein>
    <recommendedName>
        <fullName evidence="3">Outer membrane lipoprotein BamD-like domain-containing protein</fullName>
    </recommendedName>
</protein>
<accession>A0A0S2TG88</accession>
<dbReference type="PROSITE" id="PS51257">
    <property type="entry name" value="PROKAR_LIPOPROTEIN"/>
    <property type="match status" value="1"/>
</dbReference>
<name>A0A0S2TG88_9GAMM</name>
<keyword evidence="2" id="KW-1185">Reference proteome</keyword>
<dbReference type="InterPro" id="IPR011990">
    <property type="entry name" value="TPR-like_helical_dom_sf"/>
</dbReference>
<dbReference type="KEGG" id="tee:Tel_14000"/>
<reference evidence="1" key="1">
    <citation type="submission" date="2015-10" db="EMBL/GenBank/DDBJ databases">
        <title>Description of Candidatus Tenderia electrophaga gen. nov, sp. nov., an Uncultivated Electroautotroph from a Biocathode Enrichment.</title>
        <authorList>
            <person name="Eddie B.J."/>
            <person name="Malanoski A.P."/>
            <person name="Wang Z."/>
            <person name="Hall R.J."/>
            <person name="Oh S.D."/>
            <person name="Heiner C."/>
            <person name="Lin B."/>
            <person name="Strycharz-Glaven S.M."/>
        </authorList>
    </citation>
    <scope>NUCLEOTIDE SEQUENCE [LARGE SCALE GENOMIC DNA]</scope>
    <source>
        <strain evidence="1">NRL1</strain>
    </source>
</reference>
<dbReference type="AlphaFoldDB" id="A0A0S2TG88"/>
<dbReference type="InterPro" id="IPR019734">
    <property type="entry name" value="TPR_rpt"/>
</dbReference>
<evidence type="ECO:0000313" key="1">
    <source>
        <dbReference type="EMBL" id="ALP54158.1"/>
    </source>
</evidence>
<dbReference type="Pfam" id="PF13432">
    <property type="entry name" value="TPR_16"/>
    <property type="match status" value="1"/>
</dbReference>
<dbReference type="STRING" id="1748243.Tel_14000"/>
<dbReference type="Pfam" id="PF13174">
    <property type="entry name" value="TPR_6"/>
    <property type="match status" value="1"/>
</dbReference>